<gene>
    <name evidence="1" type="primary">HaOG214605</name>
    <name evidence="1" type="ORF">B5X24_HaOG214605</name>
</gene>
<name>A0A2W1BAB1_HELAM</name>
<accession>A0A2W1BAB1</accession>
<protein>
    <submittedName>
        <fullName evidence="1">Uncharacterized protein</fullName>
    </submittedName>
</protein>
<evidence type="ECO:0000313" key="2">
    <source>
        <dbReference type="Proteomes" id="UP000249218"/>
    </source>
</evidence>
<sequence length="116" mass="13504">MCLKLRRISQEMKWRIERQQDIRKEAADKSRRPGPDYREGDLVLVDSHRLRQAEKGCTSKFAPRREGPFRIGKIVSPTTYEIVDKNNKPRGKCHASLLSPYVRESDLAQVRSRGRP</sequence>
<organism evidence="1 2">
    <name type="scientific">Helicoverpa armigera</name>
    <name type="common">Cotton bollworm</name>
    <name type="synonym">Heliothis armigera</name>
    <dbReference type="NCBI Taxonomy" id="29058"/>
    <lineage>
        <taxon>Eukaryota</taxon>
        <taxon>Metazoa</taxon>
        <taxon>Ecdysozoa</taxon>
        <taxon>Arthropoda</taxon>
        <taxon>Hexapoda</taxon>
        <taxon>Insecta</taxon>
        <taxon>Pterygota</taxon>
        <taxon>Neoptera</taxon>
        <taxon>Endopterygota</taxon>
        <taxon>Lepidoptera</taxon>
        <taxon>Glossata</taxon>
        <taxon>Ditrysia</taxon>
        <taxon>Noctuoidea</taxon>
        <taxon>Noctuidae</taxon>
        <taxon>Heliothinae</taxon>
        <taxon>Helicoverpa</taxon>
    </lineage>
</organism>
<dbReference type="Proteomes" id="UP000249218">
    <property type="component" value="Unassembled WGS sequence"/>
</dbReference>
<reference evidence="1 2" key="1">
    <citation type="journal article" date="2017" name="BMC Biol.">
        <title>Genomic innovations, transcriptional plasticity and gene loss underlying the evolution and divergence of two highly polyphagous and invasive Helicoverpa pest species.</title>
        <authorList>
            <person name="Pearce S.L."/>
            <person name="Clarke D.F."/>
            <person name="East P.D."/>
            <person name="Elfekih S."/>
            <person name="Gordon K.H."/>
            <person name="Jermiin L.S."/>
            <person name="McGaughran A."/>
            <person name="Oakeshott J.G."/>
            <person name="Papanikolaou A."/>
            <person name="Perera O.P."/>
            <person name="Rane R.V."/>
            <person name="Richards S."/>
            <person name="Tay W.T."/>
            <person name="Walsh T.K."/>
            <person name="Anderson A."/>
            <person name="Anderson C.J."/>
            <person name="Asgari S."/>
            <person name="Board P.G."/>
            <person name="Bretschneider A."/>
            <person name="Campbell P.M."/>
            <person name="Chertemps T."/>
            <person name="Christeller J.T."/>
            <person name="Coppin C.W."/>
            <person name="Downes S.J."/>
            <person name="Duan G."/>
            <person name="Farnsworth C.A."/>
            <person name="Good R.T."/>
            <person name="Han L.B."/>
            <person name="Han Y.C."/>
            <person name="Hatje K."/>
            <person name="Horne I."/>
            <person name="Huang Y.P."/>
            <person name="Hughes D.S."/>
            <person name="Jacquin-Joly E."/>
            <person name="James W."/>
            <person name="Jhangiani S."/>
            <person name="Kollmar M."/>
            <person name="Kuwar S.S."/>
            <person name="Li S."/>
            <person name="Liu N.Y."/>
            <person name="Maibeche M.T."/>
            <person name="Miller J.R."/>
            <person name="Montagne N."/>
            <person name="Perry T."/>
            <person name="Qu J."/>
            <person name="Song S.V."/>
            <person name="Sutton G.G."/>
            <person name="Vogel H."/>
            <person name="Walenz B.P."/>
            <person name="Xu W."/>
            <person name="Zhang H.J."/>
            <person name="Zou Z."/>
            <person name="Batterham P."/>
            <person name="Edwards O.R."/>
            <person name="Feyereisen R."/>
            <person name="Gibbs R.A."/>
            <person name="Heckel D.G."/>
            <person name="McGrath A."/>
            <person name="Robin C."/>
            <person name="Scherer S.E."/>
            <person name="Worley K.C."/>
            <person name="Wu Y.D."/>
        </authorList>
    </citation>
    <scope>NUCLEOTIDE SEQUENCE [LARGE SCALE GENOMIC DNA]</scope>
    <source>
        <strain evidence="1">Harm_GR_Male_#8</strain>
        <tissue evidence="1">Whole organism</tissue>
    </source>
</reference>
<dbReference type="AlphaFoldDB" id="A0A2W1BAB1"/>
<proteinExistence type="predicted"/>
<dbReference type="OrthoDB" id="425619at2759"/>
<keyword evidence="2" id="KW-1185">Reference proteome</keyword>
<dbReference type="EMBL" id="KZ150425">
    <property type="protein sequence ID" value="PZC70924.1"/>
    <property type="molecule type" value="Genomic_DNA"/>
</dbReference>
<evidence type="ECO:0000313" key="1">
    <source>
        <dbReference type="EMBL" id="PZC70924.1"/>
    </source>
</evidence>